<dbReference type="Proteomes" id="UP000178272">
    <property type="component" value="Unassembled WGS sequence"/>
</dbReference>
<dbReference type="Gene3D" id="3.90.550.10">
    <property type="entry name" value="Spore Coat Polysaccharide Biosynthesis Protein SpsA, Chain A"/>
    <property type="match status" value="1"/>
</dbReference>
<dbReference type="AlphaFoldDB" id="A0A1G1V4M5"/>
<dbReference type="InterPro" id="IPR029044">
    <property type="entry name" value="Nucleotide-diphossugar_trans"/>
</dbReference>
<accession>A0A1G1V4M5</accession>
<dbReference type="InterPro" id="IPR001173">
    <property type="entry name" value="Glyco_trans_2-like"/>
</dbReference>
<name>A0A1G1V4M5_9BACT</name>
<dbReference type="PANTHER" id="PTHR10859:SF91">
    <property type="entry name" value="DOLICHYL-PHOSPHATE BETA-GLUCOSYLTRANSFERASE"/>
    <property type="match status" value="1"/>
</dbReference>
<feature type="domain" description="Glycosyltransferase 2-like" evidence="1">
    <location>
        <begin position="4"/>
        <end position="175"/>
    </location>
</feature>
<organism evidence="2 3">
    <name type="scientific">Candidatus Blackburnbacteria bacterium RIFCSPHIGHO2_12_FULL_41_13b</name>
    <dbReference type="NCBI Taxonomy" id="1797517"/>
    <lineage>
        <taxon>Bacteria</taxon>
        <taxon>Candidatus Blackburniibacteriota</taxon>
    </lineage>
</organism>
<dbReference type="EMBL" id="MHCA01000057">
    <property type="protein sequence ID" value="OGY10344.1"/>
    <property type="molecule type" value="Genomic_DNA"/>
</dbReference>
<gene>
    <name evidence="2" type="ORF">A3F61_00390</name>
</gene>
<comment type="caution">
    <text evidence="2">The sequence shown here is derived from an EMBL/GenBank/DDBJ whole genome shotgun (WGS) entry which is preliminary data.</text>
</comment>
<dbReference type="Pfam" id="PF00535">
    <property type="entry name" value="Glycos_transf_2"/>
    <property type="match status" value="1"/>
</dbReference>
<dbReference type="SUPFAM" id="SSF53448">
    <property type="entry name" value="Nucleotide-diphospho-sugar transferases"/>
    <property type="match status" value="1"/>
</dbReference>
<protein>
    <recommendedName>
        <fullName evidence="1">Glycosyltransferase 2-like domain-containing protein</fullName>
    </recommendedName>
</protein>
<reference evidence="2 3" key="1">
    <citation type="journal article" date="2016" name="Nat. Commun.">
        <title>Thousands of microbial genomes shed light on interconnected biogeochemical processes in an aquifer system.</title>
        <authorList>
            <person name="Anantharaman K."/>
            <person name="Brown C.T."/>
            <person name="Hug L.A."/>
            <person name="Sharon I."/>
            <person name="Castelle C.J."/>
            <person name="Probst A.J."/>
            <person name="Thomas B.C."/>
            <person name="Singh A."/>
            <person name="Wilkins M.J."/>
            <person name="Karaoz U."/>
            <person name="Brodie E.L."/>
            <person name="Williams K.H."/>
            <person name="Hubbard S.S."/>
            <person name="Banfield J.F."/>
        </authorList>
    </citation>
    <scope>NUCLEOTIDE SEQUENCE [LARGE SCALE GENOMIC DNA]</scope>
</reference>
<dbReference type="GO" id="GO:0006487">
    <property type="term" value="P:protein N-linked glycosylation"/>
    <property type="evidence" value="ECO:0007669"/>
    <property type="project" value="TreeGrafter"/>
</dbReference>
<evidence type="ECO:0000259" key="1">
    <source>
        <dbReference type="Pfam" id="PF00535"/>
    </source>
</evidence>
<proteinExistence type="predicted"/>
<dbReference type="PANTHER" id="PTHR10859">
    <property type="entry name" value="GLYCOSYL TRANSFERASE"/>
    <property type="match status" value="1"/>
</dbReference>
<dbReference type="STRING" id="1797517.A3F61_00390"/>
<sequence>MYLSVVIPAYNEEENIKKGAPDKVVNYLKKQKYTWEIVFVDDGSFDKTTDLLSVFTKKEKRIRLIKNPHQGKAATVITGMLAGKGDVVLFTDMDQATPINQLEKFLPWFEADLPAGRQGFDIVIGTRSGRKGAPFIRKLMATGFVILRTVFLRLPLKDTQAGFKAFTRKAAQDIFHNLIIFGQSGLIRQPAVKAGFDLELLYVARKRGYKIKEVPVEWNYQGSQRVSAIRDGIDSIKDILRIRWHAVKGDYKQ</sequence>
<evidence type="ECO:0000313" key="2">
    <source>
        <dbReference type="EMBL" id="OGY10344.1"/>
    </source>
</evidence>
<evidence type="ECO:0000313" key="3">
    <source>
        <dbReference type="Proteomes" id="UP000178272"/>
    </source>
</evidence>